<dbReference type="EMBL" id="MG432477">
    <property type="protein sequence ID" value="AWQ61842.1"/>
    <property type="molecule type" value="Genomic_DNA"/>
</dbReference>
<keyword evidence="1" id="KW-1133">Transmembrane helix</keyword>
<organism evidence="2">
    <name type="scientific">White spot syndrome virus</name>
    <name type="common">WSSV</name>
    <name type="synonym">White spot bacilliform virus</name>
    <dbReference type="NCBI Taxonomy" id="92652"/>
    <lineage>
        <taxon>Viruses</taxon>
        <taxon>Viruses incertae sedis</taxon>
        <taxon>Naldaviricetes</taxon>
        <taxon>Nimaviridae</taxon>
        <taxon>Whispovirus</taxon>
        <taxon>White spot syndrome virus</taxon>
    </lineage>
</organism>
<organismHost>
    <name type="scientific">Crustacea</name>
    <name type="common">crustaceans</name>
    <dbReference type="NCBI Taxonomy" id="6657"/>
</organismHost>
<protein>
    <submittedName>
        <fullName evidence="2">Wsv417</fullName>
    </submittedName>
</protein>
<keyword evidence="1" id="KW-0812">Transmembrane</keyword>
<reference evidence="2" key="2">
    <citation type="journal article" name="FEMS Microbiol. Lett.">
        <title>Molecular variability and genetic structure of white spot syndrome virus strains from northwest Mexico based on the analysis of genomes.</title>
        <authorList>
            <person name="Parrilla-Taylor D.P."/>
            <person name="Vibanco-Perez N."/>
            <person name="Duran-Avelar M.J."/>
            <person name="Gomez-Gil B."/>
            <person name="Llera-Herrera R."/>
            <person name="Vazquez-Juarez R."/>
        </authorList>
    </citation>
    <scope>NUCLEOTIDE SEQUENCE</scope>
    <source>
        <strain evidence="2">DVI</strain>
    </source>
</reference>
<gene>
    <name evidence="2" type="primary">418</name>
</gene>
<feature type="transmembrane region" description="Helical" evidence="1">
    <location>
        <begin position="15"/>
        <end position="32"/>
    </location>
</feature>
<name>A0A2U9GBQ3_WSSV</name>
<sequence length="82" mass="9337">MCFSVFNSSPISTPVFIFISIFFSFAIILNSAPINPWTQFSQLIGKQFPFFCYLYIICLQNRHYNINIYLSGSSHGSGPKTL</sequence>
<evidence type="ECO:0000256" key="1">
    <source>
        <dbReference type="SAM" id="Phobius"/>
    </source>
</evidence>
<accession>A0A2U9GBQ3</accession>
<proteinExistence type="predicted"/>
<evidence type="ECO:0000313" key="2">
    <source>
        <dbReference type="EMBL" id="AWQ61842.1"/>
    </source>
</evidence>
<keyword evidence="1" id="KW-0472">Membrane</keyword>
<reference evidence="2" key="1">
    <citation type="submission" date="2017-11" db="EMBL/GenBank/DDBJ databases">
        <authorList>
            <person name="Parrilla Taylor D.P."/>
            <person name="Vibanco-Perez N."/>
            <person name="Duran-Avelar Md.J."/>
            <person name="Gomez-Gil B."/>
            <person name="Llera-Herrera R."/>
            <person name="Vazquez-Juarez R."/>
        </authorList>
    </citation>
    <scope>NUCLEOTIDE SEQUENCE</scope>
    <source>
        <strain evidence="2">DVI</strain>
    </source>
</reference>